<accession>A0AAV0DEF8</accession>
<organism evidence="2 3">
    <name type="scientific">Cuscuta epithymum</name>
    <dbReference type="NCBI Taxonomy" id="186058"/>
    <lineage>
        <taxon>Eukaryota</taxon>
        <taxon>Viridiplantae</taxon>
        <taxon>Streptophyta</taxon>
        <taxon>Embryophyta</taxon>
        <taxon>Tracheophyta</taxon>
        <taxon>Spermatophyta</taxon>
        <taxon>Magnoliopsida</taxon>
        <taxon>eudicotyledons</taxon>
        <taxon>Gunneridae</taxon>
        <taxon>Pentapetalae</taxon>
        <taxon>asterids</taxon>
        <taxon>lamiids</taxon>
        <taxon>Solanales</taxon>
        <taxon>Convolvulaceae</taxon>
        <taxon>Cuscuteae</taxon>
        <taxon>Cuscuta</taxon>
        <taxon>Cuscuta subgen. Cuscuta</taxon>
    </lineage>
</organism>
<evidence type="ECO:0000313" key="3">
    <source>
        <dbReference type="Proteomes" id="UP001152523"/>
    </source>
</evidence>
<evidence type="ECO:0000313" key="2">
    <source>
        <dbReference type="EMBL" id="CAH9096358.1"/>
    </source>
</evidence>
<protein>
    <recommendedName>
        <fullName evidence="1">FBD domain-containing protein</fullName>
    </recommendedName>
</protein>
<reference evidence="2" key="1">
    <citation type="submission" date="2022-07" db="EMBL/GenBank/DDBJ databases">
        <authorList>
            <person name="Macas J."/>
            <person name="Novak P."/>
            <person name="Neumann P."/>
        </authorList>
    </citation>
    <scope>NUCLEOTIDE SEQUENCE</scope>
</reference>
<name>A0AAV0DEF8_9ASTE</name>
<dbReference type="AlphaFoldDB" id="A0AAV0DEF8"/>
<dbReference type="EMBL" id="CAMAPF010000087">
    <property type="protein sequence ID" value="CAH9096358.1"/>
    <property type="molecule type" value="Genomic_DNA"/>
</dbReference>
<dbReference type="Proteomes" id="UP001152523">
    <property type="component" value="Unassembled WGS sequence"/>
</dbReference>
<dbReference type="InterPro" id="IPR006566">
    <property type="entry name" value="FBD"/>
</dbReference>
<proteinExistence type="predicted"/>
<gene>
    <name evidence="2" type="ORF">CEPIT_LOCUS13707</name>
</gene>
<comment type="caution">
    <text evidence="2">The sequence shown here is derived from an EMBL/GenBank/DDBJ whole genome shotgun (WGS) entry which is preliminary data.</text>
</comment>
<evidence type="ECO:0000259" key="1">
    <source>
        <dbReference type="SMART" id="SM00579"/>
    </source>
</evidence>
<dbReference type="SMART" id="SM00579">
    <property type="entry name" value="FBD"/>
    <property type="match status" value="1"/>
</dbReference>
<sequence>MRCQQQPACRCNRTAWRFACAINGEERATLSAIAFSIAAKAVVEASAAFPVAINLQEIKLNGFNFGYRNHLTFSVQLLKKSPNLSVLEINAAKGGNEAVSTLSEGGFFTRGDLKILKRVKIKGFRGMEVELRFVKSLISTSPSIENVIIREAENINASLAFEATKKLLSFPRASPIAQLIYKGYKP</sequence>
<keyword evidence="3" id="KW-1185">Reference proteome</keyword>
<feature type="domain" description="FBD" evidence="1">
    <location>
        <begin position="110"/>
        <end position="182"/>
    </location>
</feature>